<gene>
    <name evidence="9" type="ORF">CLV47_104186</name>
</gene>
<dbReference type="PANTHER" id="PTHR23506:SF23">
    <property type="entry name" value="GH10249P"/>
    <property type="match status" value="1"/>
</dbReference>
<dbReference type="Gene3D" id="1.20.1720.10">
    <property type="entry name" value="Multidrug resistance protein D"/>
    <property type="match status" value="1"/>
</dbReference>
<dbReference type="Pfam" id="PF07690">
    <property type="entry name" value="MFS_1"/>
    <property type="match status" value="1"/>
</dbReference>
<comment type="subcellular location">
    <subcellularLocation>
        <location evidence="1">Cell membrane</location>
        <topology evidence="1">Multi-pass membrane protein</topology>
    </subcellularLocation>
</comment>
<dbReference type="PROSITE" id="PS50850">
    <property type="entry name" value="MFS"/>
    <property type="match status" value="1"/>
</dbReference>
<proteinExistence type="predicted"/>
<dbReference type="Gene3D" id="1.20.1250.20">
    <property type="entry name" value="MFS general substrate transporter like domains"/>
    <property type="match status" value="1"/>
</dbReference>
<evidence type="ECO:0000256" key="6">
    <source>
        <dbReference type="SAM" id="MobiDB-lite"/>
    </source>
</evidence>
<evidence type="ECO:0000259" key="8">
    <source>
        <dbReference type="PROSITE" id="PS50850"/>
    </source>
</evidence>
<reference evidence="9 10" key="1">
    <citation type="submission" date="2018-03" db="EMBL/GenBank/DDBJ databases">
        <title>Genomic Encyclopedia of Archaeal and Bacterial Type Strains, Phase II (KMG-II): from individual species to whole genera.</title>
        <authorList>
            <person name="Goeker M."/>
        </authorList>
    </citation>
    <scope>NUCLEOTIDE SEQUENCE [LARGE SCALE GENOMIC DNA]</scope>
    <source>
        <strain evidence="9 10">DSM 100065</strain>
    </source>
</reference>
<feature type="transmembrane region" description="Helical" evidence="7">
    <location>
        <begin position="41"/>
        <end position="64"/>
    </location>
</feature>
<name>A0A2T1A3F5_9ACTN</name>
<feature type="transmembrane region" description="Helical" evidence="7">
    <location>
        <begin position="287"/>
        <end position="305"/>
    </location>
</feature>
<dbReference type="GO" id="GO:0005886">
    <property type="term" value="C:plasma membrane"/>
    <property type="evidence" value="ECO:0007669"/>
    <property type="project" value="UniProtKB-SubCell"/>
</dbReference>
<dbReference type="PANTHER" id="PTHR23506">
    <property type="entry name" value="GH10249P"/>
    <property type="match status" value="1"/>
</dbReference>
<dbReference type="OrthoDB" id="9793283at2"/>
<dbReference type="AlphaFoldDB" id="A0A2T1A3F5"/>
<dbReference type="SUPFAM" id="SSF103473">
    <property type="entry name" value="MFS general substrate transporter"/>
    <property type="match status" value="1"/>
</dbReference>
<accession>A0A2T1A3F5</accession>
<sequence length="402" mass="40592">MRIKNDVPRDVLTMAGVALCVSLGFGIVAPAIPLFATQFGVSATAAGVVVSSFALMRLIFGLVAGRLADRLGGRTSLIIGLAVVAVSSLLAGVAQDYPQLLILRGIGGMGSALFGVASMAIVLNAAGKQLRGQAMSIYRMGFLVGGIIGPAAGGAVLGISLRAPFFLYGGTLALAGVVGLVFLGRDAEKATPSDSDEGDAVPETPAPDRTFGEVLRTREYQAALTTNFAVGLAVFGIRSTVLPLLIVEHLHASPGWVGVAFLVSALVQTALMFPAGKWSDTAGRRPPLVVGSAIAGAGLLMLAFAGSLAMALIAIGLFSAGSAFLGTVPGALVGDVAGKRSGTVLAVFNMASDFGAVIGPVVAGWLVDQGSYTAAFGLGAGVVLLSGVLGMRLRPREASTIR</sequence>
<evidence type="ECO:0000256" key="1">
    <source>
        <dbReference type="ARBA" id="ARBA00004651"/>
    </source>
</evidence>
<evidence type="ECO:0000256" key="4">
    <source>
        <dbReference type="ARBA" id="ARBA00022989"/>
    </source>
</evidence>
<feature type="transmembrane region" description="Helical" evidence="7">
    <location>
        <begin position="253"/>
        <end position="275"/>
    </location>
</feature>
<feature type="transmembrane region" description="Helical" evidence="7">
    <location>
        <begin position="311"/>
        <end position="332"/>
    </location>
</feature>
<protein>
    <submittedName>
        <fullName evidence="9">Putative MFS family arabinose efflux permease</fullName>
    </submittedName>
</protein>
<feature type="transmembrane region" description="Helical" evidence="7">
    <location>
        <begin position="372"/>
        <end position="393"/>
    </location>
</feature>
<dbReference type="CDD" id="cd17325">
    <property type="entry name" value="MFS_MdtG_SLC18_like"/>
    <property type="match status" value="1"/>
</dbReference>
<feature type="region of interest" description="Disordered" evidence="6">
    <location>
        <begin position="189"/>
        <end position="209"/>
    </location>
</feature>
<evidence type="ECO:0000313" key="10">
    <source>
        <dbReference type="Proteomes" id="UP000237752"/>
    </source>
</evidence>
<dbReference type="EMBL" id="PVUE01000004">
    <property type="protein sequence ID" value="PRZ42838.1"/>
    <property type="molecule type" value="Genomic_DNA"/>
</dbReference>
<keyword evidence="3 7" id="KW-0812">Transmembrane</keyword>
<dbReference type="InterPro" id="IPR020846">
    <property type="entry name" value="MFS_dom"/>
</dbReference>
<dbReference type="InterPro" id="IPR036259">
    <property type="entry name" value="MFS_trans_sf"/>
</dbReference>
<evidence type="ECO:0000313" key="9">
    <source>
        <dbReference type="EMBL" id="PRZ42838.1"/>
    </source>
</evidence>
<dbReference type="Proteomes" id="UP000237752">
    <property type="component" value="Unassembled WGS sequence"/>
</dbReference>
<comment type="caution">
    <text evidence="9">The sequence shown here is derived from an EMBL/GenBank/DDBJ whole genome shotgun (WGS) entry which is preliminary data.</text>
</comment>
<dbReference type="InterPro" id="IPR050930">
    <property type="entry name" value="MFS_Vesicular_Transporter"/>
</dbReference>
<dbReference type="GO" id="GO:0022857">
    <property type="term" value="F:transmembrane transporter activity"/>
    <property type="evidence" value="ECO:0007669"/>
    <property type="project" value="InterPro"/>
</dbReference>
<feature type="transmembrane region" description="Helical" evidence="7">
    <location>
        <begin position="101"/>
        <end position="125"/>
    </location>
</feature>
<dbReference type="PRINTS" id="PR01035">
    <property type="entry name" value="TCRTETA"/>
</dbReference>
<feature type="transmembrane region" description="Helical" evidence="7">
    <location>
        <begin position="344"/>
        <end position="366"/>
    </location>
</feature>
<dbReference type="InterPro" id="IPR011701">
    <property type="entry name" value="MFS"/>
</dbReference>
<evidence type="ECO:0000256" key="2">
    <source>
        <dbReference type="ARBA" id="ARBA00022448"/>
    </source>
</evidence>
<feature type="transmembrane region" description="Helical" evidence="7">
    <location>
        <begin position="76"/>
        <end position="95"/>
    </location>
</feature>
<feature type="domain" description="Major facilitator superfamily (MFS) profile" evidence="8">
    <location>
        <begin position="10"/>
        <end position="398"/>
    </location>
</feature>
<evidence type="ECO:0000256" key="3">
    <source>
        <dbReference type="ARBA" id="ARBA00022692"/>
    </source>
</evidence>
<keyword evidence="10" id="KW-1185">Reference proteome</keyword>
<dbReference type="RefSeq" id="WP_106348368.1">
    <property type="nucleotide sequence ID" value="NZ_PVUE01000004.1"/>
</dbReference>
<feature type="transmembrane region" description="Helical" evidence="7">
    <location>
        <begin position="165"/>
        <end position="183"/>
    </location>
</feature>
<evidence type="ECO:0000256" key="7">
    <source>
        <dbReference type="SAM" id="Phobius"/>
    </source>
</evidence>
<keyword evidence="4 7" id="KW-1133">Transmembrane helix</keyword>
<evidence type="ECO:0000256" key="5">
    <source>
        <dbReference type="ARBA" id="ARBA00023136"/>
    </source>
</evidence>
<keyword evidence="2" id="KW-0813">Transport</keyword>
<dbReference type="InterPro" id="IPR001958">
    <property type="entry name" value="Tet-R_TetA/multi-R_MdtG-like"/>
</dbReference>
<organism evidence="9 10">
    <name type="scientific">Antricoccus suffuscus</name>
    <dbReference type="NCBI Taxonomy" id="1629062"/>
    <lineage>
        <taxon>Bacteria</taxon>
        <taxon>Bacillati</taxon>
        <taxon>Actinomycetota</taxon>
        <taxon>Actinomycetes</taxon>
        <taxon>Geodermatophilales</taxon>
        <taxon>Antricoccaceae</taxon>
        <taxon>Antricoccus</taxon>
    </lineage>
</organism>
<keyword evidence="5 7" id="KW-0472">Membrane</keyword>
<feature type="transmembrane region" description="Helical" evidence="7">
    <location>
        <begin position="137"/>
        <end position="159"/>
    </location>
</feature>
<feature type="transmembrane region" description="Helical" evidence="7">
    <location>
        <begin position="228"/>
        <end position="247"/>
    </location>
</feature>
<feature type="transmembrane region" description="Helical" evidence="7">
    <location>
        <begin position="12"/>
        <end position="35"/>
    </location>
</feature>